<proteinExistence type="predicted"/>
<gene>
    <name evidence="2" type="ORF">N657DRAFT_566866</name>
</gene>
<accession>A0AAN6U850</accession>
<organism evidence="2 3">
    <name type="scientific">Parathielavia appendiculata</name>
    <dbReference type="NCBI Taxonomy" id="2587402"/>
    <lineage>
        <taxon>Eukaryota</taxon>
        <taxon>Fungi</taxon>
        <taxon>Dikarya</taxon>
        <taxon>Ascomycota</taxon>
        <taxon>Pezizomycotina</taxon>
        <taxon>Sordariomycetes</taxon>
        <taxon>Sordariomycetidae</taxon>
        <taxon>Sordariales</taxon>
        <taxon>Chaetomiaceae</taxon>
        <taxon>Parathielavia</taxon>
    </lineage>
</organism>
<name>A0AAN6U850_9PEZI</name>
<feature type="signal peptide" evidence="1">
    <location>
        <begin position="1"/>
        <end position="20"/>
    </location>
</feature>
<dbReference type="EMBL" id="MU853224">
    <property type="protein sequence ID" value="KAK4126796.1"/>
    <property type="molecule type" value="Genomic_DNA"/>
</dbReference>
<dbReference type="GeneID" id="87825226"/>
<reference evidence="2" key="1">
    <citation type="journal article" date="2023" name="Mol. Phylogenet. Evol.">
        <title>Genome-scale phylogeny and comparative genomics of the fungal order Sordariales.</title>
        <authorList>
            <person name="Hensen N."/>
            <person name="Bonometti L."/>
            <person name="Westerberg I."/>
            <person name="Brannstrom I.O."/>
            <person name="Guillou S."/>
            <person name="Cros-Aarteil S."/>
            <person name="Calhoun S."/>
            <person name="Haridas S."/>
            <person name="Kuo A."/>
            <person name="Mondo S."/>
            <person name="Pangilinan J."/>
            <person name="Riley R."/>
            <person name="LaButti K."/>
            <person name="Andreopoulos B."/>
            <person name="Lipzen A."/>
            <person name="Chen C."/>
            <person name="Yan M."/>
            <person name="Daum C."/>
            <person name="Ng V."/>
            <person name="Clum A."/>
            <person name="Steindorff A."/>
            <person name="Ohm R.A."/>
            <person name="Martin F."/>
            <person name="Silar P."/>
            <person name="Natvig D.O."/>
            <person name="Lalanne C."/>
            <person name="Gautier V."/>
            <person name="Ament-Velasquez S.L."/>
            <person name="Kruys A."/>
            <person name="Hutchinson M.I."/>
            <person name="Powell A.J."/>
            <person name="Barry K."/>
            <person name="Miller A.N."/>
            <person name="Grigoriev I.V."/>
            <person name="Debuchy R."/>
            <person name="Gladieux P."/>
            <person name="Hiltunen Thoren M."/>
            <person name="Johannesson H."/>
        </authorList>
    </citation>
    <scope>NUCLEOTIDE SEQUENCE</scope>
    <source>
        <strain evidence="2">CBS 731.68</strain>
    </source>
</reference>
<reference evidence="2" key="2">
    <citation type="submission" date="2023-05" db="EMBL/GenBank/DDBJ databases">
        <authorList>
            <consortium name="Lawrence Berkeley National Laboratory"/>
            <person name="Steindorff A."/>
            <person name="Hensen N."/>
            <person name="Bonometti L."/>
            <person name="Westerberg I."/>
            <person name="Brannstrom I.O."/>
            <person name="Guillou S."/>
            <person name="Cros-Aarteil S."/>
            <person name="Calhoun S."/>
            <person name="Haridas S."/>
            <person name="Kuo A."/>
            <person name="Mondo S."/>
            <person name="Pangilinan J."/>
            <person name="Riley R."/>
            <person name="Labutti K."/>
            <person name="Andreopoulos B."/>
            <person name="Lipzen A."/>
            <person name="Chen C."/>
            <person name="Yanf M."/>
            <person name="Daum C."/>
            <person name="Ng V."/>
            <person name="Clum A."/>
            <person name="Ohm R."/>
            <person name="Martin F."/>
            <person name="Silar P."/>
            <person name="Natvig D."/>
            <person name="Lalanne C."/>
            <person name="Gautier V."/>
            <person name="Ament-Velasquez S.L."/>
            <person name="Kruys A."/>
            <person name="Hutchinson M.I."/>
            <person name="Powell A.J."/>
            <person name="Barry K."/>
            <person name="Miller A.N."/>
            <person name="Grigoriev I.V."/>
            <person name="Debuchy R."/>
            <person name="Gladieux P."/>
            <person name="Thoren M.H."/>
            <person name="Johannesson H."/>
        </authorList>
    </citation>
    <scope>NUCLEOTIDE SEQUENCE</scope>
    <source>
        <strain evidence="2">CBS 731.68</strain>
    </source>
</reference>
<dbReference type="AlphaFoldDB" id="A0AAN6U850"/>
<evidence type="ECO:0000313" key="2">
    <source>
        <dbReference type="EMBL" id="KAK4126796.1"/>
    </source>
</evidence>
<feature type="non-terminal residue" evidence="2">
    <location>
        <position position="169"/>
    </location>
</feature>
<feature type="chain" id="PRO_5042814553" description="Thaumatin-like protein" evidence="1">
    <location>
        <begin position="21"/>
        <end position="169"/>
    </location>
</feature>
<comment type="caution">
    <text evidence="2">The sequence shown here is derived from an EMBL/GenBank/DDBJ whole genome shotgun (WGS) entry which is preliminary data.</text>
</comment>
<dbReference type="Proteomes" id="UP001302602">
    <property type="component" value="Unassembled WGS sequence"/>
</dbReference>
<sequence length="169" mass="17754">MPPFFPQVLLLFGGIEHTSALALFGRQPNTTLPLDRRQGTVLASITRFSTIFFTGDASKTRTANPGFDCRVDILHDLWGFCPSSVIAATDCGLAGSCVDSFSCSKGCGFTNSPLTTFTCSESGAPFCSTALLTLSNNVGPFTYLACGAGPSTDRYFAFTTTAKPSSSSA</sequence>
<keyword evidence="3" id="KW-1185">Reference proteome</keyword>
<evidence type="ECO:0000313" key="3">
    <source>
        <dbReference type="Proteomes" id="UP001302602"/>
    </source>
</evidence>
<protein>
    <recommendedName>
        <fullName evidence="4">Thaumatin-like protein</fullName>
    </recommendedName>
</protein>
<evidence type="ECO:0008006" key="4">
    <source>
        <dbReference type="Google" id="ProtNLM"/>
    </source>
</evidence>
<evidence type="ECO:0000256" key="1">
    <source>
        <dbReference type="SAM" id="SignalP"/>
    </source>
</evidence>
<keyword evidence="1" id="KW-0732">Signal</keyword>
<dbReference type="RefSeq" id="XP_062650567.1">
    <property type="nucleotide sequence ID" value="XM_062788456.1"/>
</dbReference>